<dbReference type="InterPro" id="IPR016055">
    <property type="entry name" value="A-D-PHexomutase_a/b/a-I/II/III"/>
</dbReference>
<dbReference type="GO" id="GO:0004614">
    <property type="term" value="F:phosphoglucomutase activity"/>
    <property type="evidence" value="ECO:0007669"/>
    <property type="project" value="UniProtKB-EC"/>
</dbReference>
<dbReference type="CDD" id="cd05799">
    <property type="entry name" value="PGM2"/>
    <property type="match status" value="1"/>
</dbReference>
<keyword evidence="21" id="KW-1185">Reference proteome</keyword>
<proteinExistence type="inferred from homology"/>
<dbReference type="AlphaFoldDB" id="A0A391NZ87"/>
<dbReference type="GO" id="GO:0008973">
    <property type="term" value="F:phosphopentomutase activity"/>
    <property type="evidence" value="ECO:0007669"/>
    <property type="project" value="TreeGrafter"/>
</dbReference>
<evidence type="ECO:0000313" key="20">
    <source>
        <dbReference type="EMBL" id="GCA66137.1"/>
    </source>
</evidence>
<feature type="domain" description="Alpha-D-phosphohexomutase alpha/beta/alpha" evidence="19">
    <location>
        <begin position="324"/>
        <end position="450"/>
    </location>
</feature>
<dbReference type="SUPFAM" id="SSF55957">
    <property type="entry name" value="Phosphoglucomutase, C-terminal domain"/>
    <property type="match status" value="1"/>
</dbReference>
<comment type="pathway">
    <text evidence="4">Lipid metabolism.</text>
</comment>
<feature type="coiled-coil region" evidence="15">
    <location>
        <begin position="7"/>
        <end position="37"/>
    </location>
</feature>
<protein>
    <recommendedName>
        <fullName evidence="11">Phosphoglucomutase</fullName>
        <ecNumber evidence="6">5.4.2.2</ecNumber>
    </recommendedName>
    <alternativeName>
        <fullName evidence="13">Alpha-phosphoglucomutase</fullName>
    </alternativeName>
    <alternativeName>
        <fullName evidence="12">Glucose phosphomutase</fullName>
    </alternativeName>
</protein>
<dbReference type="SUPFAM" id="SSF53738">
    <property type="entry name" value="Phosphoglucomutase, first 3 domains"/>
    <property type="match status" value="3"/>
</dbReference>
<evidence type="ECO:0000256" key="6">
    <source>
        <dbReference type="ARBA" id="ARBA00012728"/>
    </source>
</evidence>
<dbReference type="InterPro" id="IPR005843">
    <property type="entry name" value="A-D-PHexomutase_C"/>
</dbReference>
<dbReference type="Proteomes" id="UP000265643">
    <property type="component" value="Unassembled WGS sequence"/>
</dbReference>
<comment type="similarity">
    <text evidence="5 14">Belongs to the phosphohexose mutase family.</text>
</comment>
<feature type="domain" description="Alpha-D-phosphohexomutase C-terminal" evidence="16">
    <location>
        <begin position="492"/>
        <end position="550"/>
    </location>
</feature>
<evidence type="ECO:0000256" key="2">
    <source>
        <dbReference type="ARBA" id="ARBA00001946"/>
    </source>
</evidence>
<dbReference type="GO" id="GO:0000287">
    <property type="term" value="F:magnesium ion binding"/>
    <property type="evidence" value="ECO:0007669"/>
    <property type="project" value="InterPro"/>
</dbReference>
<evidence type="ECO:0000259" key="17">
    <source>
        <dbReference type="Pfam" id="PF02878"/>
    </source>
</evidence>
<dbReference type="PANTHER" id="PTHR45745">
    <property type="entry name" value="PHOSPHOMANNOMUTASE 45A"/>
    <property type="match status" value="1"/>
</dbReference>
<dbReference type="Pfam" id="PF02879">
    <property type="entry name" value="PGM_PMM_II"/>
    <property type="match status" value="1"/>
</dbReference>
<dbReference type="Gene3D" id="3.30.310.50">
    <property type="entry name" value="Alpha-D-phosphohexomutase, C-terminal domain"/>
    <property type="match status" value="1"/>
</dbReference>
<gene>
    <name evidence="20" type="ORF">KGMB01110_05730</name>
</gene>
<dbReference type="EMBL" id="BHGK01000001">
    <property type="protein sequence ID" value="GCA66137.1"/>
    <property type="molecule type" value="Genomic_DNA"/>
</dbReference>
<keyword evidence="15" id="KW-0175">Coiled coil</keyword>
<evidence type="ECO:0000256" key="13">
    <source>
        <dbReference type="ARBA" id="ARBA00041467"/>
    </source>
</evidence>
<evidence type="ECO:0000256" key="9">
    <source>
        <dbReference type="ARBA" id="ARBA00022842"/>
    </source>
</evidence>
<dbReference type="Pfam" id="PF02880">
    <property type="entry name" value="PGM_PMM_III"/>
    <property type="match status" value="1"/>
</dbReference>
<name>A0A391NZ87_9FIRM</name>
<sequence length="564" mass="62901">MDAMKVYQEWKDKLEGYENLRAQLDEIEGNEEEITERFGKEITFGTAGLRGKIGVGCNCMNEIVVGRATQGIADFIKEQGKEYKERGLVIAHDCRHFSKEFSRLVAEIMAANGIKVFTFPDLRPTPELAFTIRKLHAASGINITASHNPKEYNGYKVYWESGAQVMEEIADQMLAKINQVDYFGGVTRMDFEEGVEKGLIEVLSDEMDRSYLDLVKSLSLRDGEELDKDIPIVYTPLNGAGSIPVRTILKERGFTNVHIVPEQKDPDPDFTSVGYPNPEDTKAFKLAEKLGLSVGADILIATDPDSDRLAVEVKNNEGGYTALNGNQTGVLLINYILESLDETGKLPANGAMVKSIVTGEMGTAICKAYGVKMFETLTGFKNICGKIPYLEEHDLKYLFGYEESIGYAISPDVRDKDGISAAMYLSEASAYYRKKGKTLLNVLEDLYEKYGYYKEDQVSIVLEGMAGAARISRMMEALRADSPKEFGKVAVKEVIDYKDGYQDIDKSNVLKYILEDESWFSVRPSGTEPKIKLYIYVKGASEEAALNEVAEIKEDILAKLYSVE</sequence>
<evidence type="ECO:0000256" key="7">
    <source>
        <dbReference type="ARBA" id="ARBA00022553"/>
    </source>
</evidence>
<dbReference type="GO" id="GO:0005975">
    <property type="term" value="P:carbohydrate metabolic process"/>
    <property type="evidence" value="ECO:0007669"/>
    <property type="project" value="InterPro"/>
</dbReference>
<dbReference type="InterPro" id="IPR016066">
    <property type="entry name" value="A-D-PHexomutase_CS"/>
</dbReference>
<comment type="caution">
    <text evidence="20">The sequence shown here is derived from an EMBL/GenBank/DDBJ whole genome shotgun (WGS) entry which is preliminary data.</text>
</comment>
<dbReference type="RefSeq" id="WP_119297501.1">
    <property type="nucleotide sequence ID" value="NZ_BHGK01000001.1"/>
</dbReference>
<dbReference type="InterPro" id="IPR036900">
    <property type="entry name" value="A-D-PHexomutase_C_sf"/>
</dbReference>
<keyword evidence="7" id="KW-0597">Phosphoprotein</keyword>
<evidence type="ECO:0000256" key="11">
    <source>
        <dbReference type="ARBA" id="ARBA00039995"/>
    </source>
</evidence>
<feature type="domain" description="Alpha-D-phosphohexomutase alpha/beta/alpha" evidence="17">
    <location>
        <begin position="43"/>
        <end position="180"/>
    </location>
</feature>
<evidence type="ECO:0000259" key="18">
    <source>
        <dbReference type="Pfam" id="PF02879"/>
    </source>
</evidence>
<feature type="domain" description="Alpha-D-phosphohexomutase alpha/beta/alpha" evidence="18">
    <location>
        <begin position="211"/>
        <end position="311"/>
    </location>
</feature>
<evidence type="ECO:0000313" key="21">
    <source>
        <dbReference type="Proteomes" id="UP000265643"/>
    </source>
</evidence>
<evidence type="ECO:0000256" key="8">
    <source>
        <dbReference type="ARBA" id="ARBA00022723"/>
    </source>
</evidence>
<dbReference type="EC" id="5.4.2.2" evidence="6"/>
<evidence type="ECO:0000256" key="1">
    <source>
        <dbReference type="ARBA" id="ARBA00000443"/>
    </source>
</evidence>
<dbReference type="GO" id="GO:0006166">
    <property type="term" value="P:purine ribonucleoside salvage"/>
    <property type="evidence" value="ECO:0007669"/>
    <property type="project" value="TreeGrafter"/>
</dbReference>
<dbReference type="PANTHER" id="PTHR45745:SF1">
    <property type="entry name" value="PHOSPHOGLUCOMUTASE 2B-RELATED"/>
    <property type="match status" value="1"/>
</dbReference>
<comment type="catalytic activity">
    <reaction evidence="1">
        <text>alpha-D-glucose 1-phosphate = alpha-D-glucose 6-phosphate</text>
        <dbReference type="Rhea" id="RHEA:23536"/>
        <dbReference type="ChEBI" id="CHEBI:58225"/>
        <dbReference type="ChEBI" id="CHEBI:58601"/>
        <dbReference type="EC" id="5.4.2.2"/>
    </reaction>
</comment>
<evidence type="ECO:0000256" key="5">
    <source>
        <dbReference type="ARBA" id="ARBA00010231"/>
    </source>
</evidence>
<keyword evidence="9 14" id="KW-0460">Magnesium</keyword>
<comment type="cofactor">
    <cofactor evidence="2">
        <name>Mg(2+)</name>
        <dbReference type="ChEBI" id="CHEBI:18420"/>
    </cofactor>
</comment>
<evidence type="ECO:0000256" key="4">
    <source>
        <dbReference type="ARBA" id="ARBA00005189"/>
    </source>
</evidence>
<evidence type="ECO:0000256" key="14">
    <source>
        <dbReference type="RuleBase" id="RU004326"/>
    </source>
</evidence>
<dbReference type="InterPro" id="IPR005846">
    <property type="entry name" value="A-D-PHexomutase_a/b/a-III"/>
</dbReference>
<dbReference type="InterPro" id="IPR005844">
    <property type="entry name" value="A-D-PHexomutase_a/b/a-I"/>
</dbReference>
<reference evidence="21" key="1">
    <citation type="submission" date="2018-09" db="EMBL/GenBank/DDBJ databases">
        <title>Draft Genome Sequence of Mediterraneibacter sp. KCTC 15684.</title>
        <authorList>
            <person name="Kim J.S."/>
            <person name="Han K.I."/>
            <person name="Suh M.K."/>
            <person name="Lee K.C."/>
            <person name="Eom M.K."/>
            <person name="Lee J.H."/>
            <person name="Park S.H."/>
            <person name="Kang S.W."/>
            <person name="Park J.E."/>
            <person name="Oh B.S."/>
            <person name="Yu S.Y."/>
            <person name="Choi S.H."/>
            <person name="Lee D.H."/>
            <person name="Yoon H."/>
            <person name="Kim B."/>
            <person name="Yang S.J."/>
            <person name="Lee J.S."/>
        </authorList>
    </citation>
    <scope>NUCLEOTIDE SEQUENCE [LARGE SCALE GENOMIC DNA]</scope>
    <source>
        <strain evidence="21">KCTC 15684</strain>
    </source>
</reference>
<dbReference type="Gene3D" id="3.40.120.10">
    <property type="entry name" value="Alpha-D-Glucose-1,6-Bisphosphate, subunit A, domain 3"/>
    <property type="match status" value="3"/>
</dbReference>
<comment type="pathway">
    <text evidence="3">Glycolipid metabolism; diglucosyl-diacylglycerol biosynthesis.</text>
</comment>
<dbReference type="InterPro" id="IPR005841">
    <property type="entry name" value="Alpha-D-phosphohexomutase_SF"/>
</dbReference>
<evidence type="ECO:0000256" key="15">
    <source>
        <dbReference type="SAM" id="Coils"/>
    </source>
</evidence>
<evidence type="ECO:0000259" key="16">
    <source>
        <dbReference type="Pfam" id="PF00408"/>
    </source>
</evidence>
<accession>A0A391NZ87</accession>
<dbReference type="PRINTS" id="PR00509">
    <property type="entry name" value="PGMPMM"/>
</dbReference>
<evidence type="ECO:0000256" key="3">
    <source>
        <dbReference type="ARBA" id="ARBA00005164"/>
    </source>
</evidence>
<dbReference type="InterPro" id="IPR005845">
    <property type="entry name" value="A-D-PHexomutase_a/b/a-II"/>
</dbReference>
<evidence type="ECO:0000256" key="12">
    <source>
        <dbReference type="ARBA" id="ARBA00041398"/>
    </source>
</evidence>
<dbReference type="PROSITE" id="PS00710">
    <property type="entry name" value="PGM_PMM"/>
    <property type="match status" value="1"/>
</dbReference>
<organism evidence="20 21">
    <name type="scientific">Mediterraneibacter butyricigenes</name>
    <dbReference type="NCBI Taxonomy" id="2316025"/>
    <lineage>
        <taxon>Bacteria</taxon>
        <taxon>Bacillati</taxon>
        <taxon>Bacillota</taxon>
        <taxon>Clostridia</taxon>
        <taxon>Lachnospirales</taxon>
        <taxon>Lachnospiraceae</taxon>
        <taxon>Mediterraneibacter</taxon>
    </lineage>
</organism>
<keyword evidence="10" id="KW-0413">Isomerase</keyword>
<dbReference type="Pfam" id="PF02878">
    <property type="entry name" value="PGM_PMM_I"/>
    <property type="match status" value="1"/>
</dbReference>
<dbReference type="Pfam" id="PF00408">
    <property type="entry name" value="PGM_PMM_IV"/>
    <property type="match status" value="1"/>
</dbReference>
<evidence type="ECO:0000259" key="19">
    <source>
        <dbReference type="Pfam" id="PF02880"/>
    </source>
</evidence>
<evidence type="ECO:0000256" key="10">
    <source>
        <dbReference type="ARBA" id="ARBA00023235"/>
    </source>
</evidence>
<keyword evidence="8 14" id="KW-0479">Metal-binding</keyword>